<reference evidence="1 2" key="1">
    <citation type="journal article" date="2023" name="Access Microbiol">
        <title>The genome of a steinernematid-associated Pseudomonas piscis bacterium encodes the biosynthesis of insect toxins.</title>
        <authorList>
            <person name="Awori R.M."/>
            <person name="Hendre P."/>
            <person name="Amugune N.O."/>
        </authorList>
    </citation>
    <scope>NUCLEOTIDE SEQUENCE [LARGE SCALE GENOMIC DNA]</scope>
    <source>
        <strain evidence="1 2">97</strain>
    </source>
</reference>
<accession>A0ABY9XD56</accession>
<protein>
    <submittedName>
        <fullName evidence="1">Uncharacterized protein</fullName>
    </submittedName>
</protein>
<dbReference type="EMBL" id="CP133647">
    <property type="protein sequence ID" value="WNH00506.1"/>
    <property type="molecule type" value="Genomic_DNA"/>
</dbReference>
<dbReference type="Proteomes" id="UP001300348">
    <property type="component" value="Chromosome"/>
</dbReference>
<organism evidence="1 2">
    <name type="scientific">Xenorhabdus griffiniae</name>
    <dbReference type="NCBI Taxonomy" id="351672"/>
    <lineage>
        <taxon>Bacteria</taxon>
        <taxon>Pseudomonadati</taxon>
        <taxon>Pseudomonadota</taxon>
        <taxon>Gammaproteobacteria</taxon>
        <taxon>Enterobacterales</taxon>
        <taxon>Morganellaceae</taxon>
        <taxon>Xenorhabdus</taxon>
    </lineage>
</organism>
<dbReference type="RefSeq" id="WP_189760997.1">
    <property type="nucleotide sequence ID" value="NZ_CAWPOC010000226.1"/>
</dbReference>
<name>A0ABY9XD56_9GAMM</name>
<sequence length="95" mass="10603">MDINPHAFDCLLFKANLNALEHPDKDDVVGNLESREETFSYSSPTITRAIELPNDSSSIQMMALGDGTNEGENLFLMLIKELNVSNNSYANRHCI</sequence>
<dbReference type="GeneID" id="88856168"/>
<keyword evidence="2" id="KW-1185">Reference proteome</keyword>
<evidence type="ECO:0000313" key="1">
    <source>
        <dbReference type="EMBL" id="WNH00506.1"/>
    </source>
</evidence>
<evidence type="ECO:0000313" key="2">
    <source>
        <dbReference type="Proteomes" id="UP001300348"/>
    </source>
</evidence>
<gene>
    <name evidence="1" type="ORF">QL112_011385</name>
</gene>
<proteinExistence type="predicted"/>